<reference evidence="2" key="1">
    <citation type="submission" date="2021-02" db="EMBL/GenBank/DDBJ databases">
        <authorList>
            <person name="Nowell W R."/>
        </authorList>
    </citation>
    <scope>NUCLEOTIDE SEQUENCE</scope>
</reference>
<dbReference type="AlphaFoldDB" id="A0A815BQT2"/>
<proteinExistence type="predicted"/>
<gene>
    <name evidence="2" type="ORF">GPM918_LOCUS27274</name>
    <name evidence="3" type="ORF">SRO942_LOCUS27568</name>
</gene>
<accession>A0A815BQT2</accession>
<name>A0A815BQT2_9BILA</name>
<dbReference type="EMBL" id="CAJNOQ010011362">
    <property type="protein sequence ID" value="CAF1275044.1"/>
    <property type="molecule type" value="Genomic_DNA"/>
</dbReference>
<sequence>MSLTTSDIISYRENGYHIIPNFLSPFQLEQWRTIIFGAVHDRAEKKYKFPTVNEDDHTNTDLDYYDNVFTQRVNLWQTHESVKQLLLESGSVIGKIAAELENIDCIRIWHDQALIKEPFANPTAWHLDIPYWSFTSLHAISVWIALDDATLENGCMYFMPGSHKVTERRYYASNNTFTEIKIGKNLSDILITYPELKQWPTIAVPMKAGSASFHSGHLIHGAGANMTSGRRAAMTIQMMPDNMIFNGKQNILTKKQMTELKVGVSVFNDDNINPILYKKLR</sequence>
<organism evidence="2 4">
    <name type="scientific">Didymodactylos carnosus</name>
    <dbReference type="NCBI Taxonomy" id="1234261"/>
    <lineage>
        <taxon>Eukaryota</taxon>
        <taxon>Metazoa</taxon>
        <taxon>Spiralia</taxon>
        <taxon>Gnathifera</taxon>
        <taxon>Rotifera</taxon>
        <taxon>Eurotatoria</taxon>
        <taxon>Bdelloidea</taxon>
        <taxon>Philodinida</taxon>
        <taxon>Philodinidae</taxon>
        <taxon>Didymodactylos</taxon>
    </lineage>
</organism>
<dbReference type="Proteomes" id="UP000681722">
    <property type="component" value="Unassembled WGS sequence"/>
</dbReference>
<dbReference type="Pfam" id="PF05721">
    <property type="entry name" value="PhyH"/>
    <property type="match status" value="1"/>
</dbReference>
<dbReference type="SUPFAM" id="SSF51197">
    <property type="entry name" value="Clavaminate synthase-like"/>
    <property type="match status" value="1"/>
</dbReference>
<evidence type="ECO:0000313" key="3">
    <source>
        <dbReference type="EMBL" id="CAF4065710.1"/>
    </source>
</evidence>
<dbReference type="Proteomes" id="UP000663829">
    <property type="component" value="Unassembled WGS sequence"/>
</dbReference>
<evidence type="ECO:0000313" key="4">
    <source>
        <dbReference type="Proteomes" id="UP000663829"/>
    </source>
</evidence>
<evidence type="ECO:0000313" key="2">
    <source>
        <dbReference type="EMBL" id="CAF1275044.1"/>
    </source>
</evidence>
<dbReference type="PANTHER" id="PTHR20883">
    <property type="entry name" value="PHYTANOYL-COA DIOXYGENASE DOMAIN CONTAINING 1"/>
    <property type="match status" value="1"/>
</dbReference>
<evidence type="ECO:0008006" key="5">
    <source>
        <dbReference type="Google" id="ProtNLM"/>
    </source>
</evidence>
<comment type="caution">
    <text evidence="2">The sequence shown here is derived from an EMBL/GenBank/DDBJ whole genome shotgun (WGS) entry which is preliminary data.</text>
</comment>
<dbReference type="EMBL" id="CAJOBC010025070">
    <property type="protein sequence ID" value="CAF4065710.1"/>
    <property type="molecule type" value="Genomic_DNA"/>
</dbReference>
<protein>
    <recommendedName>
        <fullName evidence="5">Phytanoyl-CoA dioxygenase</fullName>
    </recommendedName>
</protein>
<comment type="cofactor">
    <cofactor evidence="1">
        <name>Fe cation</name>
        <dbReference type="ChEBI" id="CHEBI:24875"/>
    </cofactor>
</comment>
<dbReference type="Gene3D" id="2.60.120.620">
    <property type="entry name" value="q2cbj1_9rhob like domain"/>
    <property type="match status" value="1"/>
</dbReference>
<dbReference type="InterPro" id="IPR008775">
    <property type="entry name" value="Phytyl_CoA_dOase-like"/>
</dbReference>
<keyword evidence="4" id="KW-1185">Reference proteome</keyword>
<evidence type="ECO:0000256" key="1">
    <source>
        <dbReference type="ARBA" id="ARBA00001962"/>
    </source>
</evidence>
<dbReference type="PANTHER" id="PTHR20883:SF46">
    <property type="entry name" value="PHYTANOYL-COA HYDROXYLASE"/>
    <property type="match status" value="1"/>
</dbReference>
<dbReference type="OrthoDB" id="445007at2759"/>